<protein>
    <submittedName>
        <fullName evidence="1">Uncharacterized protein</fullName>
    </submittedName>
</protein>
<dbReference type="AlphaFoldDB" id="A0AAV7HG19"/>
<evidence type="ECO:0000313" key="1">
    <source>
        <dbReference type="EMBL" id="KAH0467257.1"/>
    </source>
</evidence>
<comment type="caution">
    <text evidence="1">The sequence shown here is derived from an EMBL/GenBank/DDBJ whole genome shotgun (WGS) entry which is preliminary data.</text>
</comment>
<proteinExistence type="predicted"/>
<organism evidence="1 2">
    <name type="scientific">Dendrobium chrysotoxum</name>
    <name type="common">Orchid</name>
    <dbReference type="NCBI Taxonomy" id="161865"/>
    <lineage>
        <taxon>Eukaryota</taxon>
        <taxon>Viridiplantae</taxon>
        <taxon>Streptophyta</taxon>
        <taxon>Embryophyta</taxon>
        <taxon>Tracheophyta</taxon>
        <taxon>Spermatophyta</taxon>
        <taxon>Magnoliopsida</taxon>
        <taxon>Liliopsida</taxon>
        <taxon>Asparagales</taxon>
        <taxon>Orchidaceae</taxon>
        <taxon>Epidendroideae</taxon>
        <taxon>Malaxideae</taxon>
        <taxon>Dendrobiinae</taxon>
        <taxon>Dendrobium</taxon>
    </lineage>
</organism>
<sequence length="107" mass="12423">MRATSFQSPFCLGLIVSFNSLPNFSARLYIWAGVQRRRLSFSFFSLFPGGGERWLRQGKKPCLVLRSGLLRWIGLMLWREWQKEKEAIGRDVMLRLPNKSGLIDESD</sequence>
<name>A0AAV7HG19_DENCH</name>
<reference evidence="1 2" key="1">
    <citation type="journal article" date="2021" name="Hortic Res">
        <title>Chromosome-scale assembly of the Dendrobium chrysotoxum genome enhances the understanding of orchid evolution.</title>
        <authorList>
            <person name="Zhang Y."/>
            <person name="Zhang G.Q."/>
            <person name="Zhang D."/>
            <person name="Liu X.D."/>
            <person name="Xu X.Y."/>
            <person name="Sun W.H."/>
            <person name="Yu X."/>
            <person name="Zhu X."/>
            <person name="Wang Z.W."/>
            <person name="Zhao X."/>
            <person name="Zhong W.Y."/>
            <person name="Chen H."/>
            <person name="Yin W.L."/>
            <person name="Huang T."/>
            <person name="Niu S.C."/>
            <person name="Liu Z.J."/>
        </authorList>
    </citation>
    <scope>NUCLEOTIDE SEQUENCE [LARGE SCALE GENOMIC DNA]</scope>
    <source>
        <strain evidence="1">Lindl</strain>
    </source>
</reference>
<gene>
    <name evidence="1" type="ORF">IEQ34_004495</name>
</gene>
<accession>A0AAV7HG19</accession>
<evidence type="ECO:0000313" key="2">
    <source>
        <dbReference type="Proteomes" id="UP000775213"/>
    </source>
</evidence>
<keyword evidence="2" id="KW-1185">Reference proteome</keyword>
<dbReference type="EMBL" id="JAGFBR010000005">
    <property type="protein sequence ID" value="KAH0467257.1"/>
    <property type="molecule type" value="Genomic_DNA"/>
</dbReference>
<dbReference type="Proteomes" id="UP000775213">
    <property type="component" value="Unassembled WGS sequence"/>
</dbReference>